<feature type="transmembrane region" description="Helical" evidence="1">
    <location>
        <begin position="433"/>
        <end position="450"/>
    </location>
</feature>
<protein>
    <recommendedName>
        <fullName evidence="2">Acyltransferase 3 domain-containing protein</fullName>
    </recommendedName>
</protein>
<organism evidence="3 4">
    <name type="scientific">Phomopsis amygdali</name>
    <name type="common">Fusicoccum amygdali</name>
    <dbReference type="NCBI Taxonomy" id="1214568"/>
    <lineage>
        <taxon>Eukaryota</taxon>
        <taxon>Fungi</taxon>
        <taxon>Dikarya</taxon>
        <taxon>Ascomycota</taxon>
        <taxon>Pezizomycotina</taxon>
        <taxon>Sordariomycetes</taxon>
        <taxon>Sordariomycetidae</taxon>
        <taxon>Diaporthales</taxon>
        <taxon>Diaporthaceae</taxon>
        <taxon>Diaporthe</taxon>
    </lineage>
</organism>
<proteinExistence type="predicted"/>
<feature type="transmembrane region" description="Helical" evidence="1">
    <location>
        <begin position="306"/>
        <end position="325"/>
    </location>
</feature>
<dbReference type="GO" id="GO:0016747">
    <property type="term" value="F:acyltransferase activity, transferring groups other than amino-acyl groups"/>
    <property type="evidence" value="ECO:0007669"/>
    <property type="project" value="InterPro"/>
</dbReference>
<evidence type="ECO:0000313" key="3">
    <source>
        <dbReference type="EMBL" id="KAK2595818.1"/>
    </source>
</evidence>
<evidence type="ECO:0000256" key="1">
    <source>
        <dbReference type="SAM" id="Phobius"/>
    </source>
</evidence>
<dbReference type="PANTHER" id="PTHR36927">
    <property type="entry name" value="BLR4337 PROTEIN"/>
    <property type="match status" value="1"/>
</dbReference>
<reference evidence="3" key="1">
    <citation type="submission" date="2023-06" db="EMBL/GenBank/DDBJ databases">
        <authorList>
            <person name="Noh H."/>
        </authorList>
    </citation>
    <scope>NUCLEOTIDE SEQUENCE</scope>
    <source>
        <strain evidence="3">DUCC20226</strain>
    </source>
</reference>
<dbReference type="EMBL" id="JAUJFL010000013">
    <property type="protein sequence ID" value="KAK2595818.1"/>
    <property type="molecule type" value="Genomic_DNA"/>
</dbReference>
<feature type="transmembrane region" description="Helical" evidence="1">
    <location>
        <begin position="92"/>
        <end position="111"/>
    </location>
</feature>
<name>A0AAD9S190_PHOAM</name>
<keyword evidence="1" id="KW-1133">Transmembrane helix</keyword>
<keyword evidence="1" id="KW-0812">Transmembrane</keyword>
<comment type="caution">
    <text evidence="3">The sequence shown here is derived from an EMBL/GenBank/DDBJ whole genome shotgun (WGS) entry which is preliminary data.</text>
</comment>
<accession>A0AAD9S190</accession>
<keyword evidence="1" id="KW-0472">Membrane</keyword>
<gene>
    <name evidence="3" type="ORF">N8I77_013611</name>
</gene>
<keyword evidence="4" id="KW-1185">Reference proteome</keyword>
<dbReference type="InterPro" id="IPR050623">
    <property type="entry name" value="Glucan_succinyl_AcylTrfase"/>
</dbReference>
<sequence>MLKRSHSSARKATTSTCDPAQYLQFMQGRYISKPPIMAVNSSTATRRYDLDQLKTFLTGLVIVHHTAIPYGGAGNWQFRSQLIGKDFLSQPLILFNGFNQSFFMGLFFWISGRMSAQALSKPKASTAGFLGGRLVRLGIPTILNTIFGPPLVACLAQGRVGDIYQEYWRQLRGVKGVTWYTATLLTFDFVAASLQHLGQPTPRGVRGGLEKVSPSIYSTINRHGWLLTAVISFVIRLRFPVGSPLAPLGVQPAYLAQYIMAYTLGYMSLQQDDMRMTGPFEMRRTEKSGDRVAIGKENIGRVARRSLRFAATMSALTLPFCFLTSDGSFAWAGGWNPNAAAYALWNEWSFMLVGPALMDYFQAYHNKPTTSWLWQPRYSYVAFIVHPPLSVAIEVLLDKAIADKTAMSLFIATSFGSLLGPAMLTGFVGLVNAAAAFAVGRCLFWAFPVIKRIL</sequence>
<evidence type="ECO:0000313" key="4">
    <source>
        <dbReference type="Proteomes" id="UP001265746"/>
    </source>
</evidence>
<dbReference type="Pfam" id="PF01757">
    <property type="entry name" value="Acyl_transf_3"/>
    <property type="match status" value="1"/>
</dbReference>
<dbReference type="InterPro" id="IPR002656">
    <property type="entry name" value="Acyl_transf_3_dom"/>
</dbReference>
<feature type="transmembrane region" description="Helical" evidence="1">
    <location>
        <begin position="55"/>
        <end position="72"/>
    </location>
</feature>
<feature type="domain" description="Acyltransferase 3" evidence="2">
    <location>
        <begin position="48"/>
        <end position="424"/>
    </location>
</feature>
<evidence type="ECO:0000259" key="2">
    <source>
        <dbReference type="Pfam" id="PF01757"/>
    </source>
</evidence>
<dbReference type="PANTHER" id="PTHR36927:SF4">
    <property type="entry name" value="BLR5718 PROTEIN"/>
    <property type="match status" value="1"/>
</dbReference>
<dbReference type="Proteomes" id="UP001265746">
    <property type="component" value="Unassembled WGS sequence"/>
</dbReference>
<dbReference type="AlphaFoldDB" id="A0AAD9S190"/>